<organism evidence="1 2">
    <name type="scientific">Brevibacillus reuszeri</name>
    <dbReference type="NCBI Taxonomy" id="54915"/>
    <lineage>
        <taxon>Bacteria</taxon>
        <taxon>Bacillati</taxon>
        <taxon>Bacillota</taxon>
        <taxon>Bacilli</taxon>
        <taxon>Bacillales</taxon>
        <taxon>Paenibacillaceae</taxon>
        <taxon>Brevibacillus</taxon>
    </lineage>
</organism>
<gene>
    <name evidence="1" type="ORF">BRE01_60730</name>
</gene>
<comment type="caution">
    <text evidence="1">The sequence shown here is derived from an EMBL/GenBank/DDBJ whole genome shotgun (WGS) entry which is preliminary data.</text>
</comment>
<proteinExistence type="predicted"/>
<protein>
    <recommendedName>
        <fullName evidence="3">Transposase</fullName>
    </recommendedName>
</protein>
<dbReference type="Proteomes" id="UP000319578">
    <property type="component" value="Unassembled WGS sequence"/>
</dbReference>
<sequence>MYLHILVLPANSASCLAEVLGVVVGTRQMILQAVVDSHLRGAVGNLQAENLQADVDMT</sequence>
<dbReference type="EMBL" id="BJON01000029">
    <property type="protein sequence ID" value="GED72371.1"/>
    <property type="molecule type" value="Genomic_DNA"/>
</dbReference>
<evidence type="ECO:0000313" key="1">
    <source>
        <dbReference type="EMBL" id="GED72371.1"/>
    </source>
</evidence>
<keyword evidence="2" id="KW-1185">Reference proteome</keyword>
<accession>A0ABQ0TX05</accession>
<reference evidence="1 2" key="1">
    <citation type="submission" date="2019-06" db="EMBL/GenBank/DDBJ databases">
        <title>Whole genome shotgun sequence of Brevibacillus reuszeri NBRC 15719.</title>
        <authorList>
            <person name="Hosoyama A."/>
            <person name="Uohara A."/>
            <person name="Ohji S."/>
            <person name="Ichikawa N."/>
        </authorList>
    </citation>
    <scope>NUCLEOTIDE SEQUENCE [LARGE SCALE GENOMIC DNA]</scope>
    <source>
        <strain evidence="1 2">NBRC 15719</strain>
    </source>
</reference>
<evidence type="ECO:0008006" key="3">
    <source>
        <dbReference type="Google" id="ProtNLM"/>
    </source>
</evidence>
<name>A0ABQ0TX05_9BACL</name>
<evidence type="ECO:0000313" key="2">
    <source>
        <dbReference type="Proteomes" id="UP000319578"/>
    </source>
</evidence>